<sequence length="109" mass="12301">MRVIAVKESVLSVIKTYYRAMDAYLSSSDTHDRFSKVAIDSFSLRGKEQKKVRVKSGQINQKEEIVAEGRKKEESKFFQSELTMTLEVADKDDYLPPHLPTAASNIAAC</sequence>
<proteinExistence type="predicted"/>
<dbReference type="EMBL" id="AWUE01021110">
    <property type="protein sequence ID" value="OMO63505.1"/>
    <property type="molecule type" value="Genomic_DNA"/>
</dbReference>
<dbReference type="Proteomes" id="UP000187203">
    <property type="component" value="Unassembled WGS sequence"/>
</dbReference>
<reference evidence="2" key="1">
    <citation type="submission" date="2013-09" db="EMBL/GenBank/DDBJ databases">
        <title>Corchorus olitorius genome sequencing.</title>
        <authorList>
            <person name="Alam M."/>
            <person name="Haque M.S."/>
            <person name="Islam M.S."/>
            <person name="Emdad E.M."/>
            <person name="Islam M.M."/>
            <person name="Ahmed B."/>
            <person name="Halim A."/>
            <person name="Hossen Q.M.M."/>
            <person name="Hossain M.Z."/>
            <person name="Ahmed R."/>
            <person name="Khan M.M."/>
            <person name="Islam R."/>
            <person name="Rashid M.M."/>
            <person name="Khan S.A."/>
            <person name="Rahman M.S."/>
            <person name="Alam M."/>
            <person name="Yahiya A.S."/>
            <person name="Khan M.S."/>
            <person name="Azam M.S."/>
            <person name="Haque T."/>
            <person name="Lashkar M.Z.H."/>
            <person name="Akhand A.I."/>
            <person name="Morshed G."/>
            <person name="Roy S."/>
            <person name="Uddin K.S."/>
            <person name="Rabeya T."/>
            <person name="Hossain A.S."/>
            <person name="Chowdhury A."/>
            <person name="Snigdha A.R."/>
            <person name="Mortoza M.S."/>
            <person name="Matin S.A."/>
            <person name="Hoque S.M.E."/>
            <person name="Islam M.K."/>
            <person name="Roy D.K."/>
            <person name="Haider R."/>
            <person name="Moosa M.M."/>
            <person name="Elias S.M."/>
            <person name="Hasan A.M."/>
            <person name="Jahan S."/>
            <person name="Shafiuddin M."/>
            <person name="Mahmood N."/>
            <person name="Shommy N.S."/>
        </authorList>
    </citation>
    <scope>NUCLEOTIDE SEQUENCE [LARGE SCALE GENOMIC DNA]</scope>
    <source>
        <strain evidence="2">cv. O-4</strain>
    </source>
</reference>
<comment type="caution">
    <text evidence="1">The sequence shown here is derived from an EMBL/GenBank/DDBJ whole genome shotgun (WGS) entry which is preliminary data.</text>
</comment>
<evidence type="ECO:0000313" key="2">
    <source>
        <dbReference type="Proteomes" id="UP000187203"/>
    </source>
</evidence>
<dbReference type="AlphaFoldDB" id="A0A1R3GZG2"/>
<name>A0A1R3GZG2_9ROSI</name>
<accession>A0A1R3GZG2</accession>
<gene>
    <name evidence="1" type="ORF">COLO4_32393</name>
</gene>
<organism evidence="1 2">
    <name type="scientific">Corchorus olitorius</name>
    <dbReference type="NCBI Taxonomy" id="93759"/>
    <lineage>
        <taxon>Eukaryota</taxon>
        <taxon>Viridiplantae</taxon>
        <taxon>Streptophyta</taxon>
        <taxon>Embryophyta</taxon>
        <taxon>Tracheophyta</taxon>
        <taxon>Spermatophyta</taxon>
        <taxon>Magnoliopsida</taxon>
        <taxon>eudicotyledons</taxon>
        <taxon>Gunneridae</taxon>
        <taxon>Pentapetalae</taxon>
        <taxon>rosids</taxon>
        <taxon>malvids</taxon>
        <taxon>Malvales</taxon>
        <taxon>Malvaceae</taxon>
        <taxon>Grewioideae</taxon>
        <taxon>Apeibeae</taxon>
        <taxon>Corchorus</taxon>
    </lineage>
</organism>
<keyword evidence="2" id="KW-1185">Reference proteome</keyword>
<protein>
    <submittedName>
        <fullName evidence="1">Kinesin</fullName>
    </submittedName>
</protein>
<evidence type="ECO:0000313" key="1">
    <source>
        <dbReference type="EMBL" id="OMO63505.1"/>
    </source>
</evidence>